<protein>
    <submittedName>
        <fullName evidence="2">Uncharacterized protein</fullName>
    </submittedName>
</protein>
<evidence type="ECO:0000313" key="2">
    <source>
        <dbReference type="EMBL" id="GGP98618.1"/>
    </source>
</evidence>
<reference evidence="2" key="2">
    <citation type="submission" date="2020-09" db="EMBL/GenBank/DDBJ databases">
        <authorList>
            <person name="Sun Q."/>
            <person name="Ohkuma M."/>
        </authorList>
    </citation>
    <scope>NUCLEOTIDE SEQUENCE</scope>
    <source>
        <strain evidence="2">JCM 4335</strain>
    </source>
</reference>
<comment type="caution">
    <text evidence="2">The sequence shown here is derived from an EMBL/GenBank/DDBJ whole genome shotgun (WGS) entry which is preliminary data.</text>
</comment>
<dbReference type="Proteomes" id="UP000654123">
    <property type="component" value="Unassembled WGS sequence"/>
</dbReference>
<sequence>MGQGGHQVAEGLAGAGAGLDEQVRTVVDGLGDGLGHGGLAWPFHAADGGDGGMEELGEGWLRHSPSTLRRRTDSRTTAHGFPTPFRPLPRRSRPGQRSPLTRTGDPGRLPVTPG</sequence>
<dbReference type="AlphaFoldDB" id="A0A918AXQ3"/>
<evidence type="ECO:0000313" key="3">
    <source>
        <dbReference type="Proteomes" id="UP000654123"/>
    </source>
</evidence>
<organism evidence="2 3">
    <name type="scientific">Streptomyces roseolilacinus</name>
    <dbReference type="NCBI Taxonomy" id="66904"/>
    <lineage>
        <taxon>Bacteria</taxon>
        <taxon>Bacillati</taxon>
        <taxon>Actinomycetota</taxon>
        <taxon>Actinomycetes</taxon>
        <taxon>Kitasatosporales</taxon>
        <taxon>Streptomycetaceae</taxon>
        <taxon>Streptomyces</taxon>
    </lineage>
</organism>
<reference evidence="2" key="1">
    <citation type="journal article" date="2014" name="Int. J. Syst. Evol. Microbiol.">
        <title>Complete genome sequence of Corynebacterium casei LMG S-19264T (=DSM 44701T), isolated from a smear-ripened cheese.</title>
        <authorList>
            <consortium name="US DOE Joint Genome Institute (JGI-PGF)"/>
            <person name="Walter F."/>
            <person name="Albersmeier A."/>
            <person name="Kalinowski J."/>
            <person name="Ruckert C."/>
        </authorList>
    </citation>
    <scope>NUCLEOTIDE SEQUENCE</scope>
    <source>
        <strain evidence="2">JCM 4335</strain>
    </source>
</reference>
<evidence type="ECO:0000256" key="1">
    <source>
        <dbReference type="SAM" id="MobiDB-lite"/>
    </source>
</evidence>
<keyword evidence="3" id="KW-1185">Reference proteome</keyword>
<accession>A0A918AXQ3</accession>
<feature type="region of interest" description="Disordered" evidence="1">
    <location>
        <begin position="54"/>
        <end position="114"/>
    </location>
</feature>
<gene>
    <name evidence="2" type="ORF">GCM10010249_15890</name>
</gene>
<proteinExistence type="predicted"/>
<name>A0A918AXQ3_9ACTN</name>
<dbReference type="EMBL" id="BMSV01000003">
    <property type="protein sequence ID" value="GGP98618.1"/>
    <property type="molecule type" value="Genomic_DNA"/>
</dbReference>